<dbReference type="Proteomes" id="UP000790709">
    <property type="component" value="Unassembled WGS sequence"/>
</dbReference>
<comment type="caution">
    <text evidence="1">The sequence shown here is derived from an EMBL/GenBank/DDBJ whole genome shotgun (WGS) entry which is preliminary data.</text>
</comment>
<keyword evidence="2" id="KW-1185">Reference proteome</keyword>
<proteinExistence type="predicted"/>
<name>A0ACB8BCI2_9AGAM</name>
<protein>
    <submittedName>
        <fullName evidence="1">Uncharacterized protein</fullName>
    </submittedName>
</protein>
<organism evidence="1 2">
    <name type="scientific">Leucogyrophana mollusca</name>
    <dbReference type="NCBI Taxonomy" id="85980"/>
    <lineage>
        <taxon>Eukaryota</taxon>
        <taxon>Fungi</taxon>
        <taxon>Dikarya</taxon>
        <taxon>Basidiomycota</taxon>
        <taxon>Agaricomycotina</taxon>
        <taxon>Agaricomycetes</taxon>
        <taxon>Agaricomycetidae</taxon>
        <taxon>Boletales</taxon>
        <taxon>Boletales incertae sedis</taxon>
        <taxon>Leucogyrophana</taxon>
    </lineage>
</organism>
<evidence type="ECO:0000313" key="1">
    <source>
        <dbReference type="EMBL" id="KAH7923015.1"/>
    </source>
</evidence>
<gene>
    <name evidence="1" type="ORF">BV22DRAFT_614733</name>
</gene>
<reference evidence="1" key="1">
    <citation type="journal article" date="2021" name="New Phytol.">
        <title>Evolutionary innovations through gain and loss of genes in the ectomycorrhizal Boletales.</title>
        <authorList>
            <person name="Wu G."/>
            <person name="Miyauchi S."/>
            <person name="Morin E."/>
            <person name="Kuo A."/>
            <person name="Drula E."/>
            <person name="Varga T."/>
            <person name="Kohler A."/>
            <person name="Feng B."/>
            <person name="Cao Y."/>
            <person name="Lipzen A."/>
            <person name="Daum C."/>
            <person name="Hundley H."/>
            <person name="Pangilinan J."/>
            <person name="Johnson J."/>
            <person name="Barry K."/>
            <person name="LaButti K."/>
            <person name="Ng V."/>
            <person name="Ahrendt S."/>
            <person name="Min B."/>
            <person name="Choi I.G."/>
            <person name="Park H."/>
            <person name="Plett J.M."/>
            <person name="Magnuson J."/>
            <person name="Spatafora J.W."/>
            <person name="Nagy L.G."/>
            <person name="Henrissat B."/>
            <person name="Grigoriev I.V."/>
            <person name="Yang Z.L."/>
            <person name="Xu J."/>
            <person name="Martin F.M."/>
        </authorList>
    </citation>
    <scope>NUCLEOTIDE SEQUENCE</scope>
    <source>
        <strain evidence="1">KUC20120723A-06</strain>
    </source>
</reference>
<dbReference type="EMBL" id="MU266465">
    <property type="protein sequence ID" value="KAH7923015.1"/>
    <property type="molecule type" value="Genomic_DNA"/>
</dbReference>
<accession>A0ACB8BCI2</accession>
<sequence length="218" mass="23527">MPRMERYRTTTPPASLACNATRYTTAAEHIHPSARSSTRCPLHLVALTTRPPHDSPPPCKLRHRPLVNAVAPYNSNPEKPRSSHRPSNPPNTFPLHARTCPANALRAMCPALQSVGPSRSTSRVIPALGLSSANEGACPQSTSRVIPPHKGATSRVPPRRPQTLAFPPDPAVPSPLPEIARQRKEKDSSASAIDGNLLQVAARLLFAVCLELDAYSNM</sequence>
<evidence type="ECO:0000313" key="2">
    <source>
        <dbReference type="Proteomes" id="UP000790709"/>
    </source>
</evidence>